<protein>
    <submittedName>
        <fullName evidence="8">Chaperone activity of bc1 complex-like, mitochondrial</fullName>
    </submittedName>
</protein>
<dbReference type="CDD" id="cd13970">
    <property type="entry name" value="ABC1_ADCK3"/>
    <property type="match status" value="1"/>
</dbReference>
<dbReference type="EMBL" id="GGYP01003763">
    <property type="protein sequence ID" value="MDE48534.1"/>
    <property type="molecule type" value="Transcribed_RNA"/>
</dbReference>
<feature type="compositionally biased region" description="Low complexity" evidence="6">
    <location>
        <begin position="43"/>
        <end position="54"/>
    </location>
</feature>
<feature type="compositionally biased region" description="Basic and acidic residues" evidence="6">
    <location>
        <begin position="69"/>
        <end position="79"/>
    </location>
</feature>
<feature type="region of interest" description="Disordered" evidence="6">
    <location>
        <begin position="36"/>
        <end position="81"/>
    </location>
</feature>
<reference evidence="8" key="1">
    <citation type="submission" date="2018-10" db="EMBL/GenBank/DDBJ databases">
        <title>Transcriptome assembly of Aceria tosichella (Wheat curl mite) Type 2.</title>
        <authorList>
            <person name="Scully E.D."/>
            <person name="Geib S.M."/>
            <person name="Palmer N.A."/>
            <person name="Gupta A.K."/>
            <person name="Sarath G."/>
            <person name="Tatineni S."/>
        </authorList>
    </citation>
    <scope>NUCLEOTIDE SEQUENCE</scope>
    <source>
        <strain evidence="8">LincolnNE</strain>
    </source>
</reference>
<organism evidence="8">
    <name type="scientific">Aceria tosichella</name>
    <name type="common">wheat curl mite</name>
    <dbReference type="NCBI Taxonomy" id="561515"/>
    <lineage>
        <taxon>Eukaryota</taxon>
        <taxon>Metazoa</taxon>
        <taxon>Ecdysozoa</taxon>
        <taxon>Arthropoda</taxon>
        <taxon>Chelicerata</taxon>
        <taxon>Arachnida</taxon>
        <taxon>Acari</taxon>
        <taxon>Acariformes</taxon>
        <taxon>Trombidiformes</taxon>
        <taxon>Prostigmata</taxon>
        <taxon>Eupodina</taxon>
        <taxon>Eriophyoidea</taxon>
        <taxon>Eriophyidae</taxon>
        <taxon>Eriophyinae</taxon>
        <taxon>Aceriini</taxon>
        <taxon>Aceria</taxon>
    </lineage>
</organism>
<accession>A0A6G1SDG2</accession>
<evidence type="ECO:0000256" key="5">
    <source>
        <dbReference type="ARBA" id="ARBA00022840"/>
    </source>
</evidence>
<comment type="similarity">
    <text evidence="2">Belongs to the protein kinase superfamily. ADCK protein kinase family.</text>
</comment>
<comment type="pathway">
    <text evidence="1">Cofactor biosynthesis; ubiquinone biosynthesis.</text>
</comment>
<dbReference type="InterPro" id="IPR004147">
    <property type="entry name" value="ABC1_dom"/>
</dbReference>
<keyword evidence="3" id="KW-0808">Transferase</keyword>
<dbReference type="PANTHER" id="PTHR43851">
    <property type="match status" value="1"/>
</dbReference>
<dbReference type="AlphaFoldDB" id="A0A6G1SDG2"/>
<dbReference type="GO" id="GO:0005524">
    <property type="term" value="F:ATP binding"/>
    <property type="evidence" value="ECO:0007669"/>
    <property type="project" value="UniProtKB-KW"/>
</dbReference>
<evidence type="ECO:0000259" key="7">
    <source>
        <dbReference type="Pfam" id="PF03109"/>
    </source>
</evidence>
<sequence>MSSQLFIRSTVRHNVDRFVFHRSLTRTLATIQKSDLPDGTKVTSSSPTNSSTPNLHKATTTTTKIRRPQLSERSREKRVPSSVLERLGSYGTLVASVGVGTVAELARRNIGLADKGSLSKSLVFNEANVNRIVETLCKVRGAVLKLGQMLSIQDSSIIDPRLAEIFDRVRQSADFMPKWQVEQVLSKELSPDWRSKFAEFSDRPFAAASIGQVHEAKLHDGRPVAVKIQYPGVDTSIDSDIKALTSLLRVWDFLPKGLYIENLIQSARQDLALEVDYLNEATQSKKFRQLVGNSKGLVVPEVIEELSTRRVLVNELMNGVAVDKLDEIDGLTMDTKNDVAKRLLQLTLREVFEFQFMQTDPNWSNFLYDPEEDQIILLDFGAARSFSKSFVDNYIRIIRAAADRDADAVYKYSVKLGFLTGYETPAMKQAHVDSVMILGEAFENDKEFDFGSQDMTIRIQRMIPTMVEQRLTPPPEETYSLHRKMSGVFLLCARLRAKFNCKSMFEDLYAAYRF</sequence>
<evidence type="ECO:0000256" key="1">
    <source>
        <dbReference type="ARBA" id="ARBA00004749"/>
    </source>
</evidence>
<keyword evidence="4" id="KW-0547">Nucleotide-binding</keyword>
<keyword evidence="5" id="KW-0067">ATP-binding</keyword>
<evidence type="ECO:0000256" key="2">
    <source>
        <dbReference type="ARBA" id="ARBA00009670"/>
    </source>
</evidence>
<evidence type="ECO:0000256" key="6">
    <source>
        <dbReference type="SAM" id="MobiDB-lite"/>
    </source>
</evidence>
<dbReference type="PANTHER" id="PTHR43851:SF3">
    <property type="entry name" value="COENZYME Q8"/>
    <property type="match status" value="1"/>
</dbReference>
<dbReference type="SUPFAM" id="SSF56112">
    <property type="entry name" value="Protein kinase-like (PK-like)"/>
    <property type="match status" value="1"/>
</dbReference>
<dbReference type="GO" id="GO:0006744">
    <property type="term" value="P:ubiquinone biosynthetic process"/>
    <property type="evidence" value="ECO:0007669"/>
    <property type="project" value="TreeGrafter"/>
</dbReference>
<dbReference type="GO" id="GO:0016740">
    <property type="term" value="F:transferase activity"/>
    <property type="evidence" value="ECO:0007669"/>
    <property type="project" value="UniProtKB-KW"/>
</dbReference>
<evidence type="ECO:0000256" key="4">
    <source>
        <dbReference type="ARBA" id="ARBA00022741"/>
    </source>
</evidence>
<dbReference type="InterPro" id="IPR011009">
    <property type="entry name" value="Kinase-like_dom_sf"/>
</dbReference>
<feature type="domain" description="ABC1 atypical kinase-like" evidence="7">
    <location>
        <begin position="169"/>
        <end position="412"/>
    </location>
</feature>
<proteinExistence type="inferred from homology"/>
<dbReference type="Pfam" id="PF03109">
    <property type="entry name" value="ABC1"/>
    <property type="match status" value="1"/>
</dbReference>
<evidence type="ECO:0000313" key="8">
    <source>
        <dbReference type="EMBL" id="MDE48534.1"/>
    </source>
</evidence>
<dbReference type="InterPro" id="IPR051409">
    <property type="entry name" value="Atypical_kinase_ADCK"/>
</dbReference>
<dbReference type="InterPro" id="IPR034646">
    <property type="entry name" value="ADCK3_dom"/>
</dbReference>
<name>A0A6G1SDG2_9ACAR</name>
<evidence type="ECO:0000256" key="3">
    <source>
        <dbReference type="ARBA" id="ARBA00022679"/>
    </source>
</evidence>
<gene>
    <name evidence="8" type="primary">Adck3</name>
    <name evidence="8" type="ORF">g.904</name>
</gene>